<dbReference type="EMBL" id="JAUCMV010000001">
    <property type="protein sequence ID" value="KAK0427416.1"/>
    <property type="molecule type" value="Genomic_DNA"/>
</dbReference>
<name>A0AA39IN64_9BILA</name>
<organism evidence="1 2">
    <name type="scientific">Steinernema hermaphroditum</name>
    <dbReference type="NCBI Taxonomy" id="289476"/>
    <lineage>
        <taxon>Eukaryota</taxon>
        <taxon>Metazoa</taxon>
        <taxon>Ecdysozoa</taxon>
        <taxon>Nematoda</taxon>
        <taxon>Chromadorea</taxon>
        <taxon>Rhabditida</taxon>
        <taxon>Tylenchina</taxon>
        <taxon>Panagrolaimomorpha</taxon>
        <taxon>Strongyloidoidea</taxon>
        <taxon>Steinernematidae</taxon>
        <taxon>Steinernema</taxon>
    </lineage>
</organism>
<evidence type="ECO:0000313" key="2">
    <source>
        <dbReference type="Proteomes" id="UP001175271"/>
    </source>
</evidence>
<evidence type="ECO:0000313" key="1">
    <source>
        <dbReference type="EMBL" id="KAK0427416.1"/>
    </source>
</evidence>
<accession>A0AA39IN64</accession>
<dbReference type="Proteomes" id="UP001175271">
    <property type="component" value="Unassembled WGS sequence"/>
</dbReference>
<reference evidence="1" key="1">
    <citation type="submission" date="2023-06" db="EMBL/GenBank/DDBJ databases">
        <title>Genomic analysis of the entomopathogenic nematode Steinernema hermaphroditum.</title>
        <authorList>
            <person name="Schwarz E.M."/>
            <person name="Heppert J.K."/>
            <person name="Baniya A."/>
            <person name="Schwartz H.T."/>
            <person name="Tan C.-H."/>
            <person name="Antoshechkin I."/>
            <person name="Sternberg P.W."/>
            <person name="Goodrich-Blair H."/>
            <person name="Dillman A.R."/>
        </authorList>
    </citation>
    <scope>NUCLEOTIDE SEQUENCE</scope>
    <source>
        <strain evidence="1">PS9179</strain>
        <tissue evidence="1">Whole animal</tissue>
    </source>
</reference>
<dbReference type="AlphaFoldDB" id="A0AA39IN64"/>
<protein>
    <submittedName>
        <fullName evidence="1">Uncharacterized protein</fullName>
    </submittedName>
</protein>
<keyword evidence="2" id="KW-1185">Reference proteome</keyword>
<proteinExistence type="predicted"/>
<gene>
    <name evidence="1" type="ORF">QR680_010218</name>
</gene>
<sequence length="377" mass="43961">MDLLPYDLVDHLVQFLPRNDLETITNVACGRPELSNWQLMAEQHLEERYLLDIRIFVQDQNEPKSTAKRMKLEEGEEIDDKNEEIQVYVEKHRFTGELVGPWDFKKLQYASLRDVSISFHPWNVSKKHRPWERQKLLSILSLPVATRTDSSTRSSLSVSSGYHWIPDSRDSRFAELALKMIQVVQKTFAKVDIRMTSNGTNLRIEDFIQDYVDQGTFVEHMRFSCGGFEKQRIFQKGIVSLFKERRRTPLTVQIPDNFLTHHNIQQILEHWKNSDGFVASHKDVKTLRLGALMSFISEWKDGSGDFVVGQLRKATVGLSFNVWQCINDNHQAFYVHPRANSRLKIQESRYDLYTMSVVPNDPETVKDWNLNLLFGAE</sequence>
<comment type="caution">
    <text evidence="1">The sequence shown here is derived from an EMBL/GenBank/DDBJ whole genome shotgun (WGS) entry which is preliminary data.</text>
</comment>